<proteinExistence type="predicted"/>
<protein>
    <submittedName>
        <fullName evidence="1">Uncharacterized protein</fullName>
    </submittedName>
</protein>
<evidence type="ECO:0000313" key="1">
    <source>
        <dbReference type="EMBL" id="MBO3272148.1"/>
    </source>
</evidence>
<comment type="caution">
    <text evidence="1">The sequence shown here is derived from an EMBL/GenBank/DDBJ whole genome shotgun (WGS) entry which is preliminary data.</text>
</comment>
<dbReference type="Proteomes" id="UP000670527">
    <property type="component" value="Unassembled WGS sequence"/>
</dbReference>
<dbReference type="EMBL" id="JAGETX010000009">
    <property type="protein sequence ID" value="MBO3272148.1"/>
    <property type="molecule type" value="Genomic_DNA"/>
</dbReference>
<gene>
    <name evidence="1" type="ORF">J4D97_15935</name>
</gene>
<organism evidence="1 2">
    <name type="scientific">Hymenobacter defluvii</name>
    <dbReference type="NCBI Taxonomy" id="2054411"/>
    <lineage>
        <taxon>Bacteria</taxon>
        <taxon>Pseudomonadati</taxon>
        <taxon>Bacteroidota</taxon>
        <taxon>Cytophagia</taxon>
        <taxon>Cytophagales</taxon>
        <taxon>Hymenobacteraceae</taxon>
        <taxon>Hymenobacter</taxon>
    </lineage>
</organism>
<dbReference type="RefSeq" id="WP_208308416.1">
    <property type="nucleotide sequence ID" value="NZ_JAGETX010000009.1"/>
</dbReference>
<sequence length="75" mass="8095">MEVFFDSPGPGSHATTVLVTGTPNVDEALNAAKTRIYNEYATDRYEIIITPPSGAPAEAERYEMSVSITDTQQSA</sequence>
<name>A0ABS3TEQ9_9BACT</name>
<keyword evidence="2" id="KW-1185">Reference proteome</keyword>
<reference evidence="1 2" key="1">
    <citation type="submission" date="2021-03" db="EMBL/GenBank/DDBJ databases">
        <authorList>
            <person name="Kim M.K."/>
        </authorList>
    </citation>
    <scope>NUCLEOTIDE SEQUENCE [LARGE SCALE GENOMIC DNA]</scope>
    <source>
        <strain evidence="1 2">BT507</strain>
    </source>
</reference>
<accession>A0ABS3TEQ9</accession>
<evidence type="ECO:0000313" key="2">
    <source>
        <dbReference type="Proteomes" id="UP000670527"/>
    </source>
</evidence>